<dbReference type="AlphaFoldDB" id="A0A562NTQ9"/>
<dbReference type="Gene3D" id="3.40.50.200">
    <property type="entry name" value="Peptidase S8/S53 domain"/>
    <property type="match status" value="1"/>
</dbReference>
<evidence type="ECO:0000313" key="8">
    <source>
        <dbReference type="EMBL" id="TWI35559.1"/>
    </source>
</evidence>
<dbReference type="Pfam" id="PF00082">
    <property type="entry name" value="Peptidase_S8"/>
    <property type="match status" value="1"/>
</dbReference>
<accession>A0A562NTQ9</accession>
<sequence length="523" mass="53657">MAARAFCSQKSSFGARQNALEQRPGARFWFHQNAKRSRAVIGFAALLGAAMTIAAAPALAQSNDPNRTQAEIDCLNRATAAADCAEDETKDGSDGADSAATGAVFLPALIVDLFPNPVGGGQAPLPTPDPRRDPASDALPPPASPADAAAIQAAAPGGPIVSPSDLVATEPPRAVVGDFVPDEVLVTVDGDAVQQIAASFGLEVRSQRQSQLLGTTLVRYGIPDGRPVGVVLAQLAADGRTTRREPNHIYSLQQATAIVNYAFERIALDSKEASGENVRVAVIDTAIDDTNPALSGVIADQFDAMPDVPIEARDHGTSIDGLIAGVGALKGMAPGARIYHARAFEGGKSSMDVILAALDWAASQDVRIINMSFVGPKNDLLGVACRNARALGIVLVAAAGNNGPKAPYGYPAAFDGVIAVTATDAKDGLMQQANRGPYVFLSAPGVEMVAPSGAGSDVVTGTSFAAAIVTGAIANLLHAAPDRSADNVEKALADTARDLGPEGRDNDFGYGLLDAKAAEAAEE</sequence>
<dbReference type="InterPro" id="IPR050131">
    <property type="entry name" value="Peptidase_S8_subtilisin-like"/>
</dbReference>
<evidence type="ECO:0000259" key="7">
    <source>
        <dbReference type="Pfam" id="PF00082"/>
    </source>
</evidence>
<dbReference type="PROSITE" id="PS51892">
    <property type="entry name" value="SUBTILASE"/>
    <property type="match status" value="1"/>
</dbReference>
<dbReference type="SUPFAM" id="SSF52743">
    <property type="entry name" value="Subtilisin-like"/>
    <property type="match status" value="1"/>
</dbReference>
<dbReference type="InterPro" id="IPR036852">
    <property type="entry name" value="Peptidase_S8/S53_dom_sf"/>
</dbReference>
<dbReference type="PRINTS" id="PR00723">
    <property type="entry name" value="SUBTILISIN"/>
</dbReference>
<dbReference type="InterPro" id="IPR015500">
    <property type="entry name" value="Peptidase_S8_subtilisin-rel"/>
</dbReference>
<evidence type="ECO:0000256" key="2">
    <source>
        <dbReference type="ARBA" id="ARBA00022670"/>
    </source>
</evidence>
<reference evidence="8 9" key="1">
    <citation type="journal article" date="2015" name="Stand. Genomic Sci.">
        <title>Genomic Encyclopedia of Bacterial and Archaeal Type Strains, Phase III: the genomes of soil and plant-associated and newly described type strains.</title>
        <authorList>
            <person name="Whitman W.B."/>
            <person name="Woyke T."/>
            <person name="Klenk H.P."/>
            <person name="Zhou Y."/>
            <person name="Lilburn T.G."/>
            <person name="Beck B.J."/>
            <person name="De Vos P."/>
            <person name="Vandamme P."/>
            <person name="Eisen J.A."/>
            <person name="Garrity G."/>
            <person name="Hugenholtz P."/>
            <person name="Kyrpides N.C."/>
        </authorList>
    </citation>
    <scope>NUCLEOTIDE SEQUENCE [LARGE SCALE GENOMIC DNA]</scope>
    <source>
        <strain evidence="8 9">CGMCC 1.2546</strain>
    </source>
</reference>
<evidence type="ECO:0000256" key="4">
    <source>
        <dbReference type="ARBA" id="ARBA00022825"/>
    </source>
</evidence>
<feature type="active site" description="Charge relay system" evidence="5">
    <location>
        <position position="284"/>
    </location>
</feature>
<evidence type="ECO:0000313" key="9">
    <source>
        <dbReference type="Proteomes" id="UP000317122"/>
    </source>
</evidence>
<organism evidence="8 9">
    <name type="scientific">Mesorhizobium tianshanense</name>
    <dbReference type="NCBI Taxonomy" id="39844"/>
    <lineage>
        <taxon>Bacteria</taxon>
        <taxon>Pseudomonadati</taxon>
        <taxon>Pseudomonadota</taxon>
        <taxon>Alphaproteobacteria</taxon>
        <taxon>Hyphomicrobiales</taxon>
        <taxon>Phyllobacteriaceae</taxon>
        <taxon>Mesorhizobium</taxon>
    </lineage>
</organism>
<comment type="caution">
    <text evidence="8">The sequence shown here is derived from an EMBL/GenBank/DDBJ whole genome shotgun (WGS) entry which is preliminary data.</text>
</comment>
<keyword evidence="9" id="KW-1185">Reference proteome</keyword>
<dbReference type="PANTHER" id="PTHR43806:SF11">
    <property type="entry name" value="CEREVISIN-RELATED"/>
    <property type="match status" value="1"/>
</dbReference>
<dbReference type="PANTHER" id="PTHR43806">
    <property type="entry name" value="PEPTIDASE S8"/>
    <property type="match status" value="1"/>
</dbReference>
<dbReference type="GO" id="GO:0004252">
    <property type="term" value="F:serine-type endopeptidase activity"/>
    <property type="evidence" value="ECO:0007669"/>
    <property type="project" value="UniProtKB-UniRule"/>
</dbReference>
<dbReference type="CDD" id="cd05561">
    <property type="entry name" value="Peptidases_S8_4"/>
    <property type="match status" value="1"/>
</dbReference>
<evidence type="ECO:0000256" key="3">
    <source>
        <dbReference type="ARBA" id="ARBA00022801"/>
    </source>
</evidence>
<protein>
    <submittedName>
        <fullName evidence="8">Subtilisin family serine protease</fullName>
    </submittedName>
</protein>
<keyword evidence="4 5" id="KW-0720">Serine protease</keyword>
<dbReference type="GO" id="GO:0006508">
    <property type="term" value="P:proteolysis"/>
    <property type="evidence" value="ECO:0007669"/>
    <property type="project" value="UniProtKB-KW"/>
</dbReference>
<proteinExistence type="inferred from homology"/>
<feature type="active site" description="Charge relay system" evidence="5">
    <location>
        <position position="315"/>
    </location>
</feature>
<gene>
    <name evidence="8" type="ORF">IQ26_03250</name>
</gene>
<dbReference type="EMBL" id="VLKT01000018">
    <property type="protein sequence ID" value="TWI35559.1"/>
    <property type="molecule type" value="Genomic_DNA"/>
</dbReference>
<feature type="active site" description="Charge relay system" evidence="5">
    <location>
        <position position="463"/>
    </location>
</feature>
<dbReference type="InterPro" id="IPR000209">
    <property type="entry name" value="Peptidase_S8/S53_dom"/>
</dbReference>
<feature type="region of interest" description="Disordered" evidence="6">
    <location>
        <begin position="117"/>
        <end position="147"/>
    </location>
</feature>
<evidence type="ECO:0000256" key="6">
    <source>
        <dbReference type="SAM" id="MobiDB-lite"/>
    </source>
</evidence>
<comment type="similarity">
    <text evidence="1 5">Belongs to the peptidase S8 family.</text>
</comment>
<evidence type="ECO:0000256" key="1">
    <source>
        <dbReference type="ARBA" id="ARBA00011073"/>
    </source>
</evidence>
<feature type="domain" description="Peptidase S8/S53" evidence="7">
    <location>
        <begin position="275"/>
        <end position="511"/>
    </location>
</feature>
<keyword evidence="3 5" id="KW-0378">Hydrolase</keyword>
<evidence type="ECO:0000256" key="5">
    <source>
        <dbReference type="PROSITE-ProRule" id="PRU01240"/>
    </source>
</evidence>
<dbReference type="OrthoDB" id="5405281at2"/>
<keyword evidence="2 5" id="KW-0645">Protease</keyword>
<name>A0A562NTQ9_9HYPH</name>
<dbReference type="Proteomes" id="UP000317122">
    <property type="component" value="Unassembled WGS sequence"/>
</dbReference>